<dbReference type="SUPFAM" id="SSF51695">
    <property type="entry name" value="PLC-like phosphodiesterases"/>
    <property type="match status" value="1"/>
</dbReference>
<dbReference type="GO" id="GO:0008081">
    <property type="term" value="F:phosphoric diester hydrolase activity"/>
    <property type="evidence" value="ECO:0007669"/>
    <property type="project" value="InterPro"/>
</dbReference>
<dbReference type="GO" id="GO:0006629">
    <property type="term" value="P:lipid metabolic process"/>
    <property type="evidence" value="ECO:0007669"/>
    <property type="project" value="InterPro"/>
</dbReference>
<gene>
    <name evidence="1" type="ORF">PV11_04190</name>
</gene>
<dbReference type="EMBL" id="KN846952">
    <property type="protein sequence ID" value="KIV82054.1"/>
    <property type="molecule type" value="Genomic_DNA"/>
</dbReference>
<organism evidence="1 2">
    <name type="scientific">Exophiala sideris</name>
    <dbReference type="NCBI Taxonomy" id="1016849"/>
    <lineage>
        <taxon>Eukaryota</taxon>
        <taxon>Fungi</taxon>
        <taxon>Dikarya</taxon>
        <taxon>Ascomycota</taxon>
        <taxon>Pezizomycotina</taxon>
        <taxon>Eurotiomycetes</taxon>
        <taxon>Chaetothyriomycetidae</taxon>
        <taxon>Chaetothyriales</taxon>
        <taxon>Herpotrichiellaceae</taxon>
        <taxon>Exophiala</taxon>
    </lineage>
</organism>
<dbReference type="Proteomes" id="UP000053599">
    <property type="component" value="Unassembled WGS sequence"/>
</dbReference>
<dbReference type="OrthoDB" id="1046782at2759"/>
<dbReference type="PANTHER" id="PTHR13593:SF143">
    <property type="entry name" value="PHOSPHATIDYLINOSITOL-SPECIFIC PHOSPHOLIPASE C X DOMAIN-CONTAINING PROTEIN"/>
    <property type="match status" value="1"/>
</dbReference>
<dbReference type="InterPro" id="IPR017946">
    <property type="entry name" value="PLC-like_Pdiesterase_TIM-brl"/>
</dbReference>
<dbReference type="AlphaFoldDB" id="A0A0D1YLX5"/>
<sequence>MSISTNLSIINFTPYDWTQIGTSNTAGLTEWTFPKSLASGQAYGAEIVVNKPAQAHAQWAFTWADDTNPVANLILAVSGSSYSIDAALDEYSTENNPKGSVVNIPLASEAWSPFILVGNESNLAGNDPPTDWMAQNLPYIGCLTLQDMVIPGSHDAGMSEINYPREGTAANSQTQTLNITGQLQAGIRYFDIRPTISHGQFYTGHYTDELGANGESIADIISDINRFTAKGNKELIILELSHTLDTDSGYQAFSDSQYSSLLSQFRTGTKNLYTGDGADVLTKLPLSDFISNSPAVVIVCDERNTSWLASNGFQNKGFYSSSQFPVYNNYADTTDLATMQKDQYTKLVAQTKTPDNAAQLFLLSWTFTQNVIDAVGLGGDTLRQSATYFNGFLAQVGGSVPYTGPITWVAQKSGLPNIILIDNVPTNNRFLTVMAIGLTRFYGTQC</sequence>
<dbReference type="HOGENOM" id="CLU_031469_1_0_1"/>
<name>A0A0D1YLX5_9EURO</name>
<dbReference type="Gene3D" id="3.20.20.190">
    <property type="entry name" value="Phosphatidylinositol (PI) phosphodiesterase"/>
    <property type="match status" value="1"/>
</dbReference>
<reference evidence="1 2" key="1">
    <citation type="submission" date="2015-01" db="EMBL/GenBank/DDBJ databases">
        <title>The Genome Sequence of Exophiala sideris CBS121828.</title>
        <authorList>
            <consortium name="The Broad Institute Genomics Platform"/>
            <person name="Cuomo C."/>
            <person name="de Hoog S."/>
            <person name="Gorbushina A."/>
            <person name="Stielow B."/>
            <person name="Teixiera M."/>
            <person name="Abouelleil A."/>
            <person name="Chapman S.B."/>
            <person name="Priest M."/>
            <person name="Young S.K."/>
            <person name="Wortman J."/>
            <person name="Nusbaum C."/>
            <person name="Birren B."/>
        </authorList>
    </citation>
    <scope>NUCLEOTIDE SEQUENCE [LARGE SCALE GENOMIC DNA]</scope>
    <source>
        <strain evidence="1 2">CBS 121828</strain>
    </source>
</reference>
<proteinExistence type="predicted"/>
<evidence type="ECO:0008006" key="3">
    <source>
        <dbReference type="Google" id="ProtNLM"/>
    </source>
</evidence>
<protein>
    <recommendedName>
        <fullName evidence="3">Phosphatidylinositol-specific phospholipase C X domain-containing protein</fullName>
    </recommendedName>
</protein>
<evidence type="ECO:0000313" key="2">
    <source>
        <dbReference type="Proteomes" id="UP000053599"/>
    </source>
</evidence>
<accession>A0A0D1YLX5</accession>
<dbReference type="PANTHER" id="PTHR13593">
    <property type="match status" value="1"/>
</dbReference>
<evidence type="ECO:0000313" key="1">
    <source>
        <dbReference type="EMBL" id="KIV82054.1"/>
    </source>
</evidence>
<dbReference type="InterPro" id="IPR051057">
    <property type="entry name" value="PI-PLC_domain"/>
</dbReference>